<feature type="compositionally biased region" description="Acidic residues" evidence="1">
    <location>
        <begin position="1"/>
        <end position="10"/>
    </location>
</feature>
<dbReference type="GeneID" id="73047091"/>
<dbReference type="EMBL" id="JBHSHT010000001">
    <property type="protein sequence ID" value="MFC4823831.1"/>
    <property type="molecule type" value="Genomic_DNA"/>
</dbReference>
<dbReference type="InterPro" id="IPR058421">
    <property type="entry name" value="DUF8108_C"/>
</dbReference>
<accession>A0ABD5PZX9</accession>
<dbReference type="Pfam" id="PF26413">
    <property type="entry name" value="DUF8108"/>
    <property type="match status" value="1"/>
</dbReference>
<evidence type="ECO:0000313" key="4">
    <source>
        <dbReference type="Proteomes" id="UP001595945"/>
    </source>
</evidence>
<dbReference type="AlphaFoldDB" id="A0ABD5PZX9"/>
<gene>
    <name evidence="3" type="ORF">ACFO9K_06115</name>
</gene>
<keyword evidence="4" id="KW-1185">Reference proteome</keyword>
<proteinExistence type="predicted"/>
<name>A0ABD5PZX9_9EURY</name>
<protein>
    <recommendedName>
        <fullName evidence="2">DUF8108 domain-containing protein</fullName>
    </recommendedName>
</protein>
<dbReference type="Proteomes" id="UP001595945">
    <property type="component" value="Unassembled WGS sequence"/>
</dbReference>
<feature type="domain" description="DUF8108" evidence="2">
    <location>
        <begin position="237"/>
        <end position="300"/>
    </location>
</feature>
<evidence type="ECO:0000313" key="3">
    <source>
        <dbReference type="EMBL" id="MFC4823831.1"/>
    </source>
</evidence>
<evidence type="ECO:0000256" key="1">
    <source>
        <dbReference type="SAM" id="MobiDB-lite"/>
    </source>
</evidence>
<evidence type="ECO:0000259" key="2">
    <source>
        <dbReference type="Pfam" id="PF26413"/>
    </source>
</evidence>
<dbReference type="RefSeq" id="WP_254270412.1">
    <property type="nucleotide sequence ID" value="NZ_CP100401.1"/>
</dbReference>
<reference evidence="3 4" key="1">
    <citation type="journal article" date="2019" name="Int. J. Syst. Evol. Microbiol.">
        <title>The Global Catalogue of Microorganisms (GCM) 10K type strain sequencing project: providing services to taxonomists for standard genome sequencing and annotation.</title>
        <authorList>
            <consortium name="The Broad Institute Genomics Platform"/>
            <consortium name="The Broad Institute Genome Sequencing Center for Infectious Disease"/>
            <person name="Wu L."/>
            <person name="Ma J."/>
        </authorList>
    </citation>
    <scope>NUCLEOTIDE SEQUENCE [LARGE SCALE GENOMIC DNA]</scope>
    <source>
        <strain evidence="3 4">XZYJ18</strain>
    </source>
</reference>
<feature type="region of interest" description="Disordered" evidence="1">
    <location>
        <begin position="1"/>
        <end position="22"/>
    </location>
</feature>
<comment type="caution">
    <text evidence="3">The sequence shown here is derived from an EMBL/GenBank/DDBJ whole genome shotgun (WGS) entry which is preliminary data.</text>
</comment>
<organism evidence="3 4">
    <name type="scientific">Halorussus aquaticus</name>
    <dbReference type="NCBI Taxonomy" id="2953748"/>
    <lineage>
        <taxon>Archaea</taxon>
        <taxon>Methanobacteriati</taxon>
        <taxon>Methanobacteriota</taxon>
        <taxon>Stenosarchaea group</taxon>
        <taxon>Halobacteria</taxon>
        <taxon>Halobacteriales</taxon>
        <taxon>Haladaptataceae</taxon>
        <taxon>Halorussus</taxon>
    </lineage>
</organism>
<sequence>MTDETADTYDGDVTLTGHEDAPVAVRDPEDVFLRADSVAGDLELRNPEYVFTHRPTGGGADVDDPETVVRGDLEDGYAEPEGVTGDAAVADAEDVFVSAGAVGGHLSVVGPENVYADEVEPPRDPGEYDVALTGWKQSGSSSDPDAGVRVTGAHHEVTVEKTRTDIDVYVVGHDHEIEITGRSAGVSVYLLGYDNTVTVGPYLDSEVVADTGFDNEVAAQPYPVEDLVETSKAEAFDRAGFGRRKVTYQVPSDDDWCPNCGEPADAIVARHQMEALFVFGHPIRTYERSTNPAKECEHCSRSAFDAELTESERKDVLR</sequence>